<accession>A0A0C3ATG7</accession>
<evidence type="ECO:0000313" key="1">
    <source>
        <dbReference type="EMBL" id="KIM22571.1"/>
    </source>
</evidence>
<gene>
    <name evidence="1" type="ORF">M408DRAFT_283379</name>
</gene>
<proteinExistence type="predicted"/>
<dbReference type="HOGENOM" id="CLU_015287_0_0_1"/>
<protein>
    <recommendedName>
        <fullName evidence="3">F-box domain-containing protein</fullName>
    </recommendedName>
</protein>
<reference evidence="1 2" key="1">
    <citation type="submission" date="2014-04" db="EMBL/GenBank/DDBJ databases">
        <authorList>
            <consortium name="DOE Joint Genome Institute"/>
            <person name="Kuo A."/>
            <person name="Zuccaro A."/>
            <person name="Kohler A."/>
            <person name="Nagy L.G."/>
            <person name="Floudas D."/>
            <person name="Copeland A."/>
            <person name="Barry K.W."/>
            <person name="Cichocki N."/>
            <person name="Veneault-Fourrey C."/>
            <person name="LaButti K."/>
            <person name="Lindquist E.A."/>
            <person name="Lipzen A."/>
            <person name="Lundell T."/>
            <person name="Morin E."/>
            <person name="Murat C."/>
            <person name="Sun H."/>
            <person name="Tunlid A."/>
            <person name="Henrissat B."/>
            <person name="Grigoriev I.V."/>
            <person name="Hibbett D.S."/>
            <person name="Martin F."/>
            <person name="Nordberg H.P."/>
            <person name="Cantor M.N."/>
            <person name="Hua S.X."/>
        </authorList>
    </citation>
    <scope>NUCLEOTIDE SEQUENCE [LARGE SCALE GENOMIC DNA]</scope>
    <source>
        <strain evidence="1 2">MAFF 305830</strain>
    </source>
</reference>
<keyword evidence="2" id="KW-1185">Reference proteome</keyword>
<evidence type="ECO:0008006" key="3">
    <source>
        <dbReference type="Google" id="ProtNLM"/>
    </source>
</evidence>
<dbReference type="EMBL" id="KN824353">
    <property type="protein sequence ID" value="KIM22571.1"/>
    <property type="molecule type" value="Genomic_DNA"/>
</dbReference>
<sequence>MEASITRRSVILKEIDELIQVAPDVQSTTEQVHRLQQEYNSLLDNESVAKPPLLSDPLEFLPPELWKSLMPDDLDELLLLTLVSSRWRHKLLSMPTLWSMIELDPTIPDYLSKAVTCIELSKPLEIDLYIRLSSKTWETIAPLIVTESTRIRSISILDRKCPNLSERLALLAEFGDLPALTYLNLSLADGGGSYGGGELYPINDIRYPPEGLLFSRMPSIQRVQELSFTAPMLKDERFANLRSVKVHQIDMEMVTALNSLSSLIRLQFTDEPFGRNDPADTLSHVQLRKIDVKSFYYYGVSLVRAVSRIGDSLVSLSATANIYGIETLLIDLSRFRVLREVSLNIYRTPDQLTALQDPMNVNIDPISLHLLRLHFYTFHHSDDYGADEDEITTTLKSQVQIYESTFLTLSHVVPFADTVELVGHFMTKPGLQYVCGLKQLRSLRFTPDTPEVNTHYLNVDRLPEHLLRAICLPFVVPTDFLDKISHHSLDNLIISNDSFDSALYIRPRVNLNEFQAIFRYEVPSRQLRSLGVLKIRIYRPLILDLDAFSGLRSISFEAWWRQVSWASDFLEEILLRPNTLPSLEHIGIEGTFMEWDILILMLERRNFVAQAGTSRIETLHFDAHLPYRLLHPLTLLLGGRFAERPSLKEFSIEAIGNRIWDPKISGCYSCVSMFRTCDLAPTAYKHRHQSWNYKGEDSRFGWSYSLPSERVVPDPPLSTHLMEWVREKRKRRLNYVGMSRKAGPEVDRIGRCDLWIIGGQTIGGYSLDGAHFGEETLSGD</sequence>
<dbReference type="OrthoDB" id="3169344at2759"/>
<organism evidence="1 2">
    <name type="scientific">Serendipita vermifera MAFF 305830</name>
    <dbReference type="NCBI Taxonomy" id="933852"/>
    <lineage>
        <taxon>Eukaryota</taxon>
        <taxon>Fungi</taxon>
        <taxon>Dikarya</taxon>
        <taxon>Basidiomycota</taxon>
        <taxon>Agaricomycotina</taxon>
        <taxon>Agaricomycetes</taxon>
        <taxon>Sebacinales</taxon>
        <taxon>Serendipitaceae</taxon>
        <taxon>Serendipita</taxon>
    </lineage>
</organism>
<reference evidence="2" key="2">
    <citation type="submission" date="2015-01" db="EMBL/GenBank/DDBJ databases">
        <title>Evolutionary Origins and Diversification of the Mycorrhizal Mutualists.</title>
        <authorList>
            <consortium name="DOE Joint Genome Institute"/>
            <consortium name="Mycorrhizal Genomics Consortium"/>
            <person name="Kohler A."/>
            <person name="Kuo A."/>
            <person name="Nagy L.G."/>
            <person name="Floudas D."/>
            <person name="Copeland A."/>
            <person name="Barry K.W."/>
            <person name="Cichocki N."/>
            <person name="Veneault-Fourrey C."/>
            <person name="LaButti K."/>
            <person name="Lindquist E.A."/>
            <person name="Lipzen A."/>
            <person name="Lundell T."/>
            <person name="Morin E."/>
            <person name="Murat C."/>
            <person name="Riley R."/>
            <person name="Ohm R."/>
            <person name="Sun H."/>
            <person name="Tunlid A."/>
            <person name="Henrissat B."/>
            <person name="Grigoriev I.V."/>
            <person name="Hibbett D.S."/>
            <person name="Martin F."/>
        </authorList>
    </citation>
    <scope>NUCLEOTIDE SEQUENCE [LARGE SCALE GENOMIC DNA]</scope>
    <source>
        <strain evidence="2">MAFF 305830</strain>
    </source>
</reference>
<evidence type="ECO:0000313" key="2">
    <source>
        <dbReference type="Proteomes" id="UP000054097"/>
    </source>
</evidence>
<name>A0A0C3ATG7_SERVB</name>
<dbReference type="Proteomes" id="UP000054097">
    <property type="component" value="Unassembled WGS sequence"/>
</dbReference>
<dbReference type="AlphaFoldDB" id="A0A0C3ATG7"/>